<dbReference type="InterPro" id="IPR011990">
    <property type="entry name" value="TPR-like_helical_dom_sf"/>
</dbReference>
<gene>
    <name evidence="1" type="ORF">K469DRAFT_730513</name>
</gene>
<name>A0A6A6DPV1_9PEZI</name>
<dbReference type="Gene3D" id="1.20.58.320">
    <property type="entry name" value="TPR-like"/>
    <property type="match status" value="1"/>
</dbReference>
<evidence type="ECO:0008006" key="3">
    <source>
        <dbReference type="Google" id="ProtNLM"/>
    </source>
</evidence>
<sequence length="263" mass="30514">MSASTFTLNKDIFNPSLYKLVRSIWFDGQPDDAIIPTPVAMKRWWMGSPEERLEFDSRCRANFVHALEAIGPDKFPDPTAEPFLKEIQEAVQKNPENNGSEAAWTALSIVLLLDQMPRNIYRTNDTLPMVYNHYDKMSQSLLEALMSKDSPIIRPDLHPQWRLSSVHRIWFYLPWMHSESLEMHKKIDGIQKELRDELSKMEGTEEAVKYIELGIGAEQKHLDLIEKFGRYPHRNRCLAREMTAEEKKYIEDGGDTFGVSQVD</sequence>
<dbReference type="OrthoDB" id="414698at2759"/>
<dbReference type="InterPro" id="IPR010323">
    <property type="entry name" value="DUF924"/>
</dbReference>
<dbReference type="Gene3D" id="1.25.40.10">
    <property type="entry name" value="Tetratricopeptide repeat domain"/>
    <property type="match status" value="1"/>
</dbReference>
<evidence type="ECO:0000313" key="1">
    <source>
        <dbReference type="EMBL" id="KAF2179676.1"/>
    </source>
</evidence>
<reference evidence="1" key="1">
    <citation type="journal article" date="2020" name="Stud. Mycol.">
        <title>101 Dothideomycetes genomes: a test case for predicting lifestyles and emergence of pathogens.</title>
        <authorList>
            <person name="Haridas S."/>
            <person name="Albert R."/>
            <person name="Binder M."/>
            <person name="Bloem J."/>
            <person name="Labutti K."/>
            <person name="Salamov A."/>
            <person name="Andreopoulos B."/>
            <person name="Baker S."/>
            <person name="Barry K."/>
            <person name="Bills G."/>
            <person name="Bluhm B."/>
            <person name="Cannon C."/>
            <person name="Castanera R."/>
            <person name="Culley D."/>
            <person name="Daum C."/>
            <person name="Ezra D."/>
            <person name="Gonzalez J."/>
            <person name="Henrissat B."/>
            <person name="Kuo A."/>
            <person name="Liang C."/>
            <person name="Lipzen A."/>
            <person name="Lutzoni F."/>
            <person name="Magnuson J."/>
            <person name="Mondo S."/>
            <person name="Nolan M."/>
            <person name="Ohm R."/>
            <person name="Pangilinan J."/>
            <person name="Park H.-J."/>
            <person name="Ramirez L."/>
            <person name="Alfaro M."/>
            <person name="Sun H."/>
            <person name="Tritt A."/>
            <person name="Yoshinaga Y."/>
            <person name="Zwiers L.-H."/>
            <person name="Turgeon B."/>
            <person name="Goodwin S."/>
            <person name="Spatafora J."/>
            <person name="Crous P."/>
            <person name="Grigoriev I."/>
        </authorList>
    </citation>
    <scope>NUCLEOTIDE SEQUENCE</scope>
    <source>
        <strain evidence="1">CBS 207.26</strain>
    </source>
</reference>
<proteinExistence type="predicted"/>
<protein>
    <recommendedName>
        <fullName evidence="3">DUF924-domain-containing protein</fullName>
    </recommendedName>
</protein>
<dbReference type="SUPFAM" id="SSF48452">
    <property type="entry name" value="TPR-like"/>
    <property type="match status" value="1"/>
</dbReference>
<keyword evidence="2" id="KW-1185">Reference proteome</keyword>
<dbReference type="Pfam" id="PF06041">
    <property type="entry name" value="DUF924"/>
    <property type="match status" value="1"/>
</dbReference>
<organism evidence="1 2">
    <name type="scientific">Zopfia rhizophila CBS 207.26</name>
    <dbReference type="NCBI Taxonomy" id="1314779"/>
    <lineage>
        <taxon>Eukaryota</taxon>
        <taxon>Fungi</taxon>
        <taxon>Dikarya</taxon>
        <taxon>Ascomycota</taxon>
        <taxon>Pezizomycotina</taxon>
        <taxon>Dothideomycetes</taxon>
        <taxon>Dothideomycetes incertae sedis</taxon>
        <taxon>Zopfiaceae</taxon>
        <taxon>Zopfia</taxon>
    </lineage>
</organism>
<dbReference type="AlphaFoldDB" id="A0A6A6DPV1"/>
<evidence type="ECO:0000313" key="2">
    <source>
        <dbReference type="Proteomes" id="UP000800200"/>
    </source>
</evidence>
<dbReference type="Proteomes" id="UP000800200">
    <property type="component" value="Unassembled WGS sequence"/>
</dbReference>
<accession>A0A6A6DPV1</accession>
<dbReference type="EMBL" id="ML994663">
    <property type="protein sequence ID" value="KAF2179676.1"/>
    <property type="molecule type" value="Genomic_DNA"/>
</dbReference>